<evidence type="ECO:0000256" key="7">
    <source>
        <dbReference type="SAM" id="MobiDB-lite"/>
    </source>
</evidence>
<evidence type="ECO:0000256" key="1">
    <source>
        <dbReference type="ARBA" id="ARBA00004442"/>
    </source>
</evidence>
<feature type="compositionally biased region" description="Basic and acidic residues" evidence="7">
    <location>
        <begin position="49"/>
        <end position="71"/>
    </location>
</feature>
<evidence type="ECO:0000256" key="2">
    <source>
        <dbReference type="ARBA" id="ARBA00022452"/>
    </source>
</evidence>
<reference evidence="9" key="1">
    <citation type="submission" date="2015-09" db="EMBL/GenBank/DDBJ databases">
        <authorList>
            <person name="Rodrigo-Torres Lidia"/>
            <person name="Arahal R.David."/>
        </authorList>
    </citation>
    <scope>NUCLEOTIDE SEQUENCE [LARGE SCALE GENOMIC DNA]</scope>
    <source>
        <strain evidence="9">CECT 5114</strain>
    </source>
</reference>
<dbReference type="SUPFAM" id="SSF56954">
    <property type="entry name" value="Outer membrane efflux proteins (OEP)"/>
    <property type="match status" value="1"/>
</dbReference>
<protein>
    <submittedName>
        <fullName evidence="8">Type I secretion outer membrane protein, TolC family</fullName>
    </submittedName>
</protein>
<comment type="subcellular location">
    <subcellularLocation>
        <location evidence="1">Cell outer membrane</location>
    </subcellularLocation>
</comment>
<proteinExistence type="predicted"/>
<evidence type="ECO:0000256" key="5">
    <source>
        <dbReference type="ARBA" id="ARBA00023237"/>
    </source>
</evidence>
<dbReference type="GO" id="GO:1990281">
    <property type="term" value="C:efflux pump complex"/>
    <property type="evidence" value="ECO:0007669"/>
    <property type="project" value="TreeGrafter"/>
</dbReference>
<dbReference type="STRING" id="1715691.TA5113_01913"/>
<keyword evidence="2" id="KW-1134">Transmembrane beta strand</keyword>
<dbReference type="PROSITE" id="PS51257">
    <property type="entry name" value="PROKAR_LIPOPROTEIN"/>
    <property type="match status" value="1"/>
</dbReference>
<feature type="coiled-coil region" evidence="6">
    <location>
        <begin position="351"/>
        <end position="389"/>
    </location>
</feature>
<evidence type="ECO:0000256" key="6">
    <source>
        <dbReference type="SAM" id="Coils"/>
    </source>
</evidence>
<dbReference type="Gene3D" id="1.20.1600.10">
    <property type="entry name" value="Outer membrane efflux proteins (OEP)"/>
    <property type="match status" value="1"/>
</dbReference>
<dbReference type="InterPro" id="IPR051906">
    <property type="entry name" value="TolC-like"/>
</dbReference>
<evidence type="ECO:0000313" key="9">
    <source>
        <dbReference type="Proteomes" id="UP000051184"/>
    </source>
</evidence>
<dbReference type="PANTHER" id="PTHR30026">
    <property type="entry name" value="OUTER MEMBRANE PROTEIN TOLC"/>
    <property type="match status" value="1"/>
</dbReference>
<sequence length="462" mass="49657">MQERRRFSSRKENPLAHARLILPLIASLALTGCVSDLPTAKELMAKLPGSDRSERAAGEERKGLFARRDQSDDKALANADSEIITELQNRHSVLHADSTYGQIAQAALATGASAAEAELRSAKLRAEAANKNWLPTIGPSISLTSLGEVITSLLVEQVVFDNGKRKAERAFAAADVEVAAVSLSEDMNERVFTAVSLYVSALRGQAKAQEGEKALGRMRALQRVVDGRVRGGVSNKGDLRTVDGKVLDLQNGVQNASESAAIALSELRILTKSDFPGVPVGNLSITRPSVDTLAVIRASAEGKRSVAQAKAERAAKLPSIKATATANGDGVTGGLRAGSDQGFGFGTGAELRAIQSTQEAAERQVVEARQKSERSINRLEHRISSLKRQEMDAAALADEGHKTFRLFESQFKAGQRSVIEVVNAYEKSIRRRMEHLDAKYDVMIAQLELARDLGLLASGDQI</sequence>
<keyword evidence="9" id="KW-1185">Reference proteome</keyword>
<evidence type="ECO:0000256" key="4">
    <source>
        <dbReference type="ARBA" id="ARBA00023136"/>
    </source>
</evidence>
<name>A0A0P1IQR0_9RHOB</name>
<feature type="region of interest" description="Disordered" evidence="7">
    <location>
        <begin position="48"/>
        <end position="71"/>
    </location>
</feature>
<dbReference type="GO" id="GO:0009279">
    <property type="term" value="C:cell outer membrane"/>
    <property type="evidence" value="ECO:0007669"/>
    <property type="project" value="UniProtKB-SubCell"/>
</dbReference>
<dbReference type="EMBL" id="CYUE01000018">
    <property type="protein sequence ID" value="CUK25860.1"/>
    <property type="molecule type" value="Genomic_DNA"/>
</dbReference>
<accession>A0A0P1IQR0</accession>
<dbReference type="AlphaFoldDB" id="A0A0P1IQR0"/>
<organism evidence="8 9">
    <name type="scientific">Cognatishimia activa</name>
    <dbReference type="NCBI Taxonomy" id="1715691"/>
    <lineage>
        <taxon>Bacteria</taxon>
        <taxon>Pseudomonadati</taxon>
        <taxon>Pseudomonadota</taxon>
        <taxon>Alphaproteobacteria</taxon>
        <taxon>Rhodobacterales</taxon>
        <taxon>Paracoccaceae</taxon>
        <taxon>Cognatishimia</taxon>
    </lineage>
</organism>
<keyword evidence="5" id="KW-0998">Cell outer membrane</keyword>
<evidence type="ECO:0000313" key="8">
    <source>
        <dbReference type="EMBL" id="CUK25860.1"/>
    </source>
</evidence>
<dbReference type="GO" id="GO:0015562">
    <property type="term" value="F:efflux transmembrane transporter activity"/>
    <property type="evidence" value="ECO:0007669"/>
    <property type="project" value="InterPro"/>
</dbReference>
<keyword evidence="4" id="KW-0472">Membrane</keyword>
<evidence type="ECO:0000256" key="3">
    <source>
        <dbReference type="ARBA" id="ARBA00022692"/>
    </source>
</evidence>
<dbReference type="Proteomes" id="UP000051184">
    <property type="component" value="Unassembled WGS sequence"/>
</dbReference>
<keyword evidence="6" id="KW-0175">Coiled coil</keyword>
<gene>
    <name evidence="8" type="ORF">TA5114_01664</name>
</gene>
<dbReference type="PANTHER" id="PTHR30026:SF20">
    <property type="entry name" value="OUTER MEMBRANE PROTEIN TOLC"/>
    <property type="match status" value="1"/>
</dbReference>
<dbReference type="GO" id="GO:0015288">
    <property type="term" value="F:porin activity"/>
    <property type="evidence" value="ECO:0007669"/>
    <property type="project" value="TreeGrafter"/>
</dbReference>
<keyword evidence="3" id="KW-0812">Transmembrane</keyword>